<accession>A0A9P5N472</accession>
<keyword evidence="3" id="KW-1185">Reference proteome</keyword>
<reference evidence="2" key="1">
    <citation type="submission" date="2019-10" db="EMBL/GenBank/DDBJ databases">
        <authorList>
            <consortium name="DOE Joint Genome Institute"/>
            <person name="Kuo A."/>
            <person name="Miyauchi S."/>
            <person name="Kiss E."/>
            <person name="Drula E."/>
            <person name="Kohler A."/>
            <person name="Sanchez-Garcia M."/>
            <person name="Andreopoulos B."/>
            <person name="Barry K.W."/>
            <person name="Bonito G."/>
            <person name="Buee M."/>
            <person name="Carver A."/>
            <person name="Chen C."/>
            <person name="Cichocki N."/>
            <person name="Clum A."/>
            <person name="Culley D."/>
            <person name="Crous P.W."/>
            <person name="Fauchery L."/>
            <person name="Girlanda M."/>
            <person name="Hayes R."/>
            <person name="Keri Z."/>
            <person name="LaButti K."/>
            <person name="Lipzen A."/>
            <person name="Lombard V."/>
            <person name="Magnuson J."/>
            <person name="Maillard F."/>
            <person name="Morin E."/>
            <person name="Murat C."/>
            <person name="Nolan M."/>
            <person name="Ohm R."/>
            <person name="Pangilinan J."/>
            <person name="Pereira M."/>
            <person name="Perotto S."/>
            <person name="Peter M."/>
            <person name="Riley R."/>
            <person name="Sitrit Y."/>
            <person name="Stielow B."/>
            <person name="Szollosi G."/>
            <person name="Zifcakova L."/>
            <person name="Stursova M."/>
            <person name="Spatafora J.W."/>
            <person name="Tedersoo L."/>
            <person name="Vaario L.-M."/>
            <person name="Yamada A."/>
            <person name="Yan M."/>
            <person name="Wang P."/>
            <person name="Xu J."/>
            <person name="Bruns T."/>
            <person name="Baldrian P."/>
            <person name="Vilgalys R."/>
            <person name="Henrissat B."/>
            <person name="Grigoriev I.V."/>
            <person name="Hibbett D."/>
            <person name="Nagy L.G."/>
            <person name="Martin F.M."/>
        </authorList>
    </citation>
    <scope>NUCLEOTIDE SEQUENCE</scope>
    <source>
        <strain evidence="2">Prilba</strain>
    </source>
</reference>
<evidence type="ECO:0000313" key="3">
    <source>
        <dbReference type="Proteomes" id="UP000759537"/>
    </source>
</evidence>
<comment type="caution">
    <text evidence="2">The sequence shown here is derived from an EMBL/GenBank/DDBJ whole genome shotgun (WGS) entry which is preliminary data.</text>
</comment>
<dbReference type="Proteomes" id="UP000759537">
    <property type="component" value="Unassembled WGS sequence"/>
</dbReference>
<sequence>MYSKRFEIYAKLLLTPMAALIKLPQSDALPVLPSPRCRHSSDISPVRPRSTTPSTSCLPCSSMHRSFPFPGSMRGRWKSGSDMADAPPVSEDLDPDDAYYMVALWKAWPRPYPGSRSTRGFGSSRSGVEGPERPACCRREQERWRCGEWRAGTPTCDEAFASSSSSSLVA</sequence>
<evidence type="ECO:0000256" key="1">
    <source>
        <dbReference type="SAM" id="MobiDB-lite"/>
    </source>
</evidence>
<evidence type="ECO:0000313" key="2">
    <source>
        <dbReference type="EMBL" id="KAF8485710.1"/>
    </source>
</evidence>
<organism evidence="2 3">
    <name type="scientific">Russula ochroleuca</name>
    <dbReference type="NCBI Taxonomy" id="152965"/>
    <lineage>
        <taxon>Eukaryota</taxon>
        <taxon>Fungi</taxon>
        <taxon>Dikarya</taxon>
        <taxon>Basidiomycota</taxon>
        <taxon>Agaricomycotina</taxon>
        <taxon>Agaricomycetes</taxon>
        <taxon>Russulales</taxon>
        <taxon>Russulaceae</taxon>
        <taxon>Russula</taxon>
    </lineage>
</organism>
<gene>
    <name evidence="2" type="ORF">DFH94DRAFT_707233</name>
</gene>
<dbReference type="AlphaFoldDB" id="A0A9P5N472"/>
<dbReference type="EMBL" id="WHVB01000002">
    <property type="protein sequence ID" value="KAF8485710.1"/>
    <property type="molecule type" value="Genomic_DNA"/>
</dbReference>
<protein>
    <submittedName>
        <fullName evidence="2">Uncharacterized protein</fullName>
    </submittedName>
</protein>
<feature type="region of interest" description="Disordered" evidence="1">
    <location>
        <begin position="35"/>
        <end position="55"/>
    </location>
</feature>
<name>A0A9P5N472_9AGAM</name>
<reference evidence="2" key="2">
    <citation type="journal article" date="2020" name="Nat. Commun.">
        <title>Large-scale genome sequencing of mycorrhizal fungi provides insights into the early evolution of symbiotic traits.</title>
        <authorList>
            <person name="Miyauchi S."/>
            <person name="Kiss E."/>
            <person name="Kuo A."/>
            <person name="Drula E."/>
            <person name="Kohler A."/>
            <person name="Sanchez-Garcia M."/>
            <person name="Morin E."/>
            <person name="Andreopoulos B."/>
            <person name="Barry K.W."/>
            <person name="Bonito G."/>
            <person name="Buee M."/>
            <person name="Carver A."/>
            <person name="Chen C."/>
            <person name="Cichocki N."/>
            <person name="Clum A."/>
            <person name="Culley D."/>
            <person name="Crous P.W."/>
            <person name="Fauchery L."/>
            <person name="Girlanda M."/>
            <person name="Hayes R.D."/>
            <person name="Keri Z."/>
            <person name="LaButti K."/>
            <person name="Lipzen A."/>
            <person name="Lombard V."/>
            <person name="Magnuson J."/>
            <person name="Maillard F."/>
            <person name="Murat C."/>
            <person name="Nolan M."/>
            <person name="Ohm R.A."/>
            <person name="Pangilinan J."/>
            <person name="Pereira M.F."/>
            <person name="Perotto S."/>
            <person name="Peter M."/>
            <person name="Pfister S."/>
            <person name="Riley R."/>
            <person name="Sitrit Y."/>
            <person name="Stielow J.B."/>
            <person name="Szollosi G."/>
            <person name="Zifcakova L."/>
            <person name="Stursova M."/>
            <person name="Spatafora J.W."/>
            <person name="Tedersoo L."/>
            <person name="Vaario L.M."/>
            <person name="Yamada A."/>
            <person name="Yan M."/>
            <person name="Wang P."/>
            <person name="Xu J."/>
            <person name="Bruns T."/>
            <person name="Baldrian P."/>
            <person name="Vilgalys R."/>
            <person name="Dunand C."/>
            <person name="Henrissat B."/>
            <person name="Grigoriev I.V."/>
            <person name="Hibbett D."/>
            <person name="Nagy L.G."/>
            <person name="Martin F.M."/>
        </authorList>
    </citation>
    <scope>NUCLEOTIDE SEQUENCE</scope>
    <source>
        <strain evidence="2">Prilba</strain>
    </source>
</reference>
<proteinExistence type="predicted"/>
<feature type="compositionally biased region" description="Low complexity" evidence="1">
    <location>
        <begin position="44"/>
        <end position="55"/>
    </location>
</feature>